<evidence type="ECO:0000313" key="3">
    <source>
        <dbReference type="EMBL" id="MBC2592641.1"/>
    </source>
</evidence>
<protein>
    <submittedName>
        <fullName evidence="3">VCBS repeat-containing protein</fullName>
    </submittedName>
</protein>
<dbReference type="SUPFAM" id="SSF69318">
    <property type="entry name" value="Integrin alpha N-terminal domain"/>
    <property type="match status" value="2"/>
</dbReference>
<dbReference type="PANTHER" id="PTHR44103">
    <property type="entry name" value="PROPROTEIN CONVERTASE P"/>
    <property type="match status" value="1"/>
</dbReference>
<keyword evidence="1 2" id="KW-0732">Signal</keyword>
<dbReference type="Pfam" id="PF13517">
    <property type="entry name" value="FG-GAP_3"/>
    <property type="match status" value="2"/>
</dbReference>
<evidence type="ECO:0000256" key="2">
    <source>
        <dbReference type="SAM" id="SignalP"/>
    </source>
</evidence>
<dbReference type="Proteomes" id="UP000546464">
    <property type="component" value="Unassembled WGS sequence"/>
</dbReference>
<dbReference type="InterPro" id="IPR013517">
    <property type="entry name" value="FG-GAP"/>
</dbReference>
<organism evidence="3 4">
    <name type="scientific">Ruficoccus amylovorans</name>
    <dbReference type="NCBI Taxonomy" id="1804625"/>
    <lineage>
        <taxon>Bacteria</taxon>
        <taxon>Pseudomonadati</taxon>
        <taxon>Verrucomicrobiota</taxon>
        <taxon>Opitutia</taxon>
        <taxon>Puniceicoccales</taxon>
        <taxon>Cerasicoccaceae</taxon>
        <taxon>Ruficoccus</taxon>
    </lineage>
</organism>
<sequence length="674" mass="74590">MRAPLSFIVGLTLFTGAFAAESDECFIPITYNNPSLTVDLGVGLWGWPIAYDGNGDTFPDLIVVSGSSPYRGTYYFENTGRKDPDTGADIFKPARRLSDGANDVTPSYTPEGLKVLTPGFEHPDFARTGLEQKVPLPVDPKSIHVSAGQQRGKQWSYVDFDGNGVLDLIVGVGDWTDYGWDNAYDKNGRWTNGPLHGFVYVLKNTGTNEDPVYAEPFRLQADGRDIDMYGIPSPVFADFRGTGKLDLICGEFVDGLTYFENIGTRENPKYANGRRLRYEGEPITMPLEMIVVTTFDWNRDGRPDLVVAQEDGRVAWMENTGRLIDITNNRGISLAKIPEFKSPVFFRQEADIVKFGVLSTPVSADWDGDGLEDILTGNAAGEFAFIKNLGGYPPKWDEPVLLEANGKPLRIMAGYNGSIQGPAESKWGYTNIGVGDWDGDGLLDLVANSIFGKIVWYKNIGTKTEPKLAEAQPVKVAWPDATPKPVWNWWDPAPGELVVQWRCTPYVMDVDGDGINDLVTVDHEGYLAFYRQVEQGGERVLLPGERIFKIKGPSTFDMRHAPSKMSPTTDGSIRLSDGYAGRSGRRTYTFVDWDGDGKLDLLVNSTNITFLRNISEKPGEWLFEDQGFVDPRHLGGHSTSPGIVDWNADGIPDLLVGAEDGFFYYLENPRSGKK</sequence>
<gene>
    <name evidence="3" type="ORF">H5P28_00045</name>
</gene>
<keyword evidence="4" id="KW-1185">Reference proteome</keyword>
<dbReference type="EMBL" id="JACHVB010000002">
    <property type="protein sequence ID" value="MBC2592641.1"/>
    <property type="molecule type" value="Genomic_DNA"/>
</dbReference>
<dbReference type="PANTHER" id="PTHR44103:SF1">
    <property type="entry name" value="PROPROTEIN CONVERTASE P"/>
    <property type="match status" value="1"/>
</dbReference>
<reference evidence="3 4" key="1">
    <citation type="submission" date="2020-07" db="EMBL/GenBank/DDBJ databases">
        <authorList>
            <person name="Feng X."/>
        </authorList>
    </citation>
    <scope>NUCLEOTIDE SEQUENCE [LARGE SCALE GENOMIC DNA]</scope>
    <source>
        <strain evidence="3 4">JCM31066</strain>
    </source>
</reference>
<evidence type="ECO:0000313" key="4">
    <source>
        <dbReference type="Proteomes" id="UP000546464"/>
    </source>
</evidence>
<dbReference type="InterPro" id="IPR028994">
    <property type="entry name" value="Integrin_alpha_N"/>
</dbReference>
<comment type="caution">
    <text evidence="3">The sequence shown here is derived from an EMBL/GenBank/DDBJ whole genome shotgun (WGS) entry which is preliminary data.</text>
</comment>
<evidence type="ECO:0000256" key="1">
    <source>
        <dbReference type="ARBA" id="ARBA00022729"/>
    </source>
</evidence>
<proteinExistence type="predicted"/>
<feature type="chain" id="PRO_5032420206" evidence="2">
    <location>
        <begin position="20"/>
        <end position="674"/>
    </location>
</feature>
<name>A0A842HB27_9BACT</name>
<dbReference type="AlphaFoldDB" id="A0A842HB27"/>
<feature type="signal peptide" evidence="2">
    <location>
        <begin position="1"/>
        <end position="19"/>
    </location>
</feature>
<accession>A0A842HB27</accession>
<dbReference type="Gene3D" id="2.130.10.130">
    <property type="entry name" value="Integrin alpha, N-terminal"/>
    <property type="match status" value="2"/>
</dbReference>